<organism evidence="4 5">
    <name type="scientific">Pomacea canaliculata</name>
    <name type="common">Golden apple snail</name>
    <dbReference type="NCBI Taxonomy" id="400727"/>
    <lineage>
        <taxon>Eukaryota</taxon>
        <taxon>Metazoa</taxon>
        <taxon>Spiralia</taxon>
        <taxon>Lophotrochozoa</taxon>
        <taxon>Mollusca</taxon>
        <taxon>Gastropoda</taxon>
        <taxon>Caenogastropoda</taxon>
        <taxon>Architaenioglossa</taxon>
        <taxon>Ampullarioidea</taxon>
        <taxon>Ampullariidae</taxon>
        <taxon>Pomacea</taxon>
    </lineage>
</organism>
<dbReference type="GO" id="GO:0042273">
    <property type="term" value="P:ribosomal large subunit biogenesis"/>
    <property type="evidence" value="ECO:0007669"/>
    <property type="project" value="TreeGrafter"/>
</dbReference>
<reference evidence="4 5" key="1">
    <citation type="submission" date="2018-04" db="EMBL/GenBank/DDBJ databases">
        <title>The genome of golden apple snail Pomacea canaliculata provides insight into stress tolerance and invasive adaptation.</title>
        <authorList>
            <person name="Liu C."/>
            <person name="Liu B."/>
            <person name="Ren Y."/>
            <person name="Zhang Y."/>
            <person name="Wang H."/>
            <person name="Li S."/>
            <person name="Jiang F."/>
            <person name="Yin L."/>
            <person name="Zhang G."/>
            <person name="Qian W."/>
            <person name="Fan W."/>
        </authorList>
    </citation>
    <scope>NUCLEOTIDE SEQUENCE [LARGE SCALE GENOMIC DNA]</scope>
    <source>
        <strain evidence="4">SZHN2017</strain>
        <tissue evidence="4">Muscle</tissue>
    </source>
</reference>
<dbReference type="EMBL" id="PZQS01000004">
    <property type="protein sequence ID" value="PVD32173.1"/>
    <property type="molecule type" value="Genomic_DNA"/>
</dbReference>
<dbReference type="GO" id="GO:0030687">
    <property type="term" value="C:preribosome, large subunit precursor"/>
    <property type="evidence" value="ECO:0007669"/>
    <property type="project" value="TreeGrafter"/>
</dbReference>
<evidence type="ECO:0000256" key="2">
    <source>
        <dbReference type="SAM" id="MobiDB-lite"/>
    </source>
</evidence>
<dbReference type="Gene3D" id="3.30.70.1730">
    <property type="match status" value="1"/>
</dbReference>
<dbReference type="InterPro" id="IPR040637">
    <property type="entry name" value="Ribosomal_uL10-like_insert"/>
</dbReference>
<gene>
    <name evidence="4" type="ORF">C0Q70_07602</name>
</gene>
<sequence length="204" mass="22997">MQLALGKTVEDEQLPNLHLLSMHMQGETGLLFTDKKQDDVLKFFKTHKVQDFARPGNKATETVVIKEGPLPSISYVSEDQLRKLGLPIELKRGVIHLLHDYPVCKKGEILNPQQTRLVKLLGKKMANFHVILSGVWTKDNGWQELTRTVNKSNAQKKHKPGKAKAKKSSKLKEESMELDAEASDQEEGVEEDGVDEQEENDESS</sequence>
<dbReference type="Gene3D" id="3.90.105.20">
    <property type="match status" value="1"/>
</dbReference>
<dbReference type="PANTHER" id="PTHR45841">
    <property type="entry name" value="MRNA TURNOVER PROTEIN 4 MRTO4"/>
    <property type="match status" value="1"/>
</dbReference>
<keyword evidence="5" id="KW-1185">Reference proteome</keyword>
<proteinExistence type="inferred from homology"/>
<evidence type="ECO:0000259" key="3">
    <source>
        <dbReference type="Pfam" id="PF17777"/>
    </source>
</evidence>
<dbReference type="InterPro" id="IPR043164">
    <property type="entry name" value="Ribosomal_uL10-like_insert_sf"/>
</dbReference>
<dbReference type="FunFam" id="3.90.105.20:FF:000003">
    <property type="entry name" value="Ribosome assembly factor mrt4"/>
    <property type="match status" value="1"/>
</dbReference>
<evidence type="ECO:0000256" key="1">
    <source>
        <dbReference type="ARBA" id="ARBA00008889"/>
    </source>
</evidence>
<protein>
    <recommendedName>
        <fullName evidence="3">Large ribosomal subunit protein uL10-like insertion domain-containing protein</fullName>
    </recommendedName>
</protein>
<dbReference type="OrthoDB" id="10262308at2759"/>
<dbReference type="AlphaFoldDB" id="A0A2T7PFH8"/>
<name>A0A2T7PFH8_POMCA</name>
<dbReference type="PANTHER" id="PTHR45841:SF1">
    <property type="entry name" value="MRNA TURNOVER PROTEIN 4 HOMOLOG"/>
    <property type="match status" value="1"/>
</dbReference>
<dbReference type="Pfam" id="PF17777">
    <property type="entry name" value="RL10P_insert"/>
    <property type="match status" value="1"/>
</dbReference>
<comment type="caution">
    <text evidence="4">The sequence shown here is derived from an EMBL/GenBank/DDBJ whole genome shotgun (WGS) entry which is preliminary data.</text>
</comment>
<dbReference type="GO" id="GO:0005730">
    <property type="term" value="C:nucleolus"/>
    <property type="evidence" value="ECO:0007669"/>
    <property type="project" value="TreeGrafter"/>
</dbReference>
<feature type="compositionally biased region" description="Acidic residues" evidence="2">
    <location>
        <begin position="176"/>
        <end position="204"/>
    </location>
</feature>
<dbReference type="GO" id="GO:0003723">
    <property type="term" value="F:RNA binding"/>
    <property type="evidence" value="ECO:0007669"/>
    <property type="project" value="TreeGrafter"/>
</dbReference>
<feature type="domain" description="Large ribosomal subunit protein uL10-like insertion" evidence="3">
    <location>
        <begin position="53"/>
        <end position="122"/>
    </location>
</feature>
<comment type="similarity">
    <text evidence="1">Belongs to the universal ribosomal protein uL10 family.</text>
</comment>
<feature type="compositionally biased region" description="Basic residues" evidence="2">
    <location>
        <begin position="154"/>
        <end position="169"/>
    </location>
</feature>
<dbReference type="InterPro" id="IPR051742">
    <property type="entry name" value="Ribosome_Assembly_uL10"/>
</dbReference>
<dbReference type="STRING" id="400727.A0A2T7PFH8"/>
<dbReference type="InterPro" id="IPR043141">
    <property type="entry name" value="Ribosomal_uL10-like_sf"/>
</dbReference>
<dbReference type="GO" id="GO:0006364">
    <property type="term" value="P:rRNA processing"/>
    <property type="evidence" value="ECO:0007669"/>
    <property type="project" value="TreeGrafter"/>
</dbReference>
<dbReference type="Proteomes" id="UP000245119">
    <property type="component" value="Linkage Group LG4"/>
</dbReference>
<evidence type="ECO:0000313" key="5">
    <source>
        <dbReference type="Proteomes" id="UP000245119"/>
    </source>
</evidence>
<accession>A0A2T7PFH8</accession>
<feature type="region of interest" description="Disordered" evidence="2">
    <location>
        <begin position="149"/>
        <end position="204"/>
    </location>
</feature>
<evidence type="ECO:0000313" key="4">
    <source>
        <dbReference type="EMBL" id="PVD32173.1"/>
    </source>
</evidence>
<dbReference type="GO" id="GO:0000956">
    <property type="term" value="P:nuclear-transcribed mRNA catabolic process"/>
    <property type="evidence" value="ECO:0007669"/>
    <property type="project" value="TreeGrafter"/>
</dbReference>